<proteinExistence type="predicted"/>
<keyword evidence="5" id="KW-0808">Transferase</keyword>
<dbReference type="OrthoDB" id="9769191at2"/>
<dbReference type="EMBL" id="FOGF01000002">
    <property type="protein sequence ID" value="SEQ58031.1"/>
    <property type="molecule type" value="Genomic_DNA"/>
</dbReference>
<gene>
    <name evidence="9" type="ORF">SAMN05421767_10212</name>
</gene>
<evidence type="ECO:0000256" key="5">
    <source>
        <dbReference type="ARBA" id="ARBA00022679"/>
    </source>
</evidence>
<dbReference type="InterPro" id="IPR011055">
    <property type="entry name" value="Dup_hybrid_motif"/>
</dbReference>
<dbReference type="Proteomes" id="UP000198556">
    <property type="component" value="Unassembled WGS sequence"/>
</dbReference>
<dbReference type="Gene3D" id="2.70.70.10">
    <property type="entry name" value="Glucose Permease (Domain IIA)"/>
    <property type="match status" value="1"/>
</dbReference>
<evidence type="ECO:0000256" key="7">
    <source>
        <dbReference type="ARBA" id="ARBA00022777"/>
    </source>
</evidence>
<protein>
    <submittedName>
        <fullName evidence="9">PTS system IIA component, Glc family</fullName>
    </submittedName>
</protein>
<dbReference type="InterPro" id="IPR001127">
    <property type="entry name" value="PTS_EIIA_1_perm"/>
</dbReference>
<evidence type="ECO:0000256" key="3">
    <source>
        <dbReference type="ARBA" id="ARBA00022448"/>
    </source>
</evidence>
<evidence type="ECO:0000313" key="9">
    <source>
        <dbReference type="EMBL" id="SEQ58031.1"/>
    </source>
</evidence>
<keyword evidence="3" id="KW-0813">Transport</keyword>
<reference evidence="9 10" key="1">
    <citation type="submission" date="2016-10" db="EMBL/GenBank/DDBJ databases">
        <authorList>
            <person name="de Groot N.N."/>
        </authorList>
    </citation>
    <scope>NUCLEOTIDE SEQUENCE [LARGE SCALE GENOMIC DNA]</scope>
    <source>
        <strain evidence="9 10">DSM 15827</strain>
    </source>
</reference>
<dbReference type="PANTHER" id="PTHR45008:SF1">
    <property type="entry name" value="PTS SYSTEM GLUCOSE-SPECIFIC EIIA COMPONENT"/>
    <property type="match status" value="1"/>
</dbReference>
<keyword evidence="10" id="KW-1185">Reference proteome</keyword>
<keyword evidence="6" id="KW-0598">Phosphotransferase system</keyword>
<keyword evidence="4" id="KW-0762">Sugar transport</keyword>
<accession>A0A1H9H6P5</accession>
<evidence type="ECO:0000313" key="10">
    <source>
        <dbReference type="Proteomes" id="UP000198556"/>
    </source>
</evidence>
<dbReference type="GO" id="GO:0009401">
    <property type="term" value="P:phosphoenolpyruvate-dependent sugar phosphotransferase system"/>
    <property type="evidence" value="ECO:0007669"/>
    <property type="project" value="UniProtKB-KW"/>
</dbReference>
<dbReference type="SUPFAM" id="SSF51261">
    <property type="entry name" value="Duplicated hybrid motif"/>
    <property type="match status" value="1"/>
</dbReference>
<dbReference type="PANTHER" id="PTHR45008">
    <property type="entry name" value="PTS SYSTEM GLUCOSE-SPECIFIC EIIA COMPONENT"/>
    <property type="match status" value="1"/>
</dbReference>
<dbReference type="InterPro" id="IPR050890">
    <property type="entry name" value="PTS_EIIA_component"/>
</dbReference>
<evidence type="ECO:0000256" key="4">
    <source>
        <dbReference type="ARBA" id="ARBA00022597"/>
    </source>
</evidence>
<dbReference type="AlphaFoldDB" id="A0A1H9H6P5"/>
<sequence>MFGFFKKKKEQKVEEKSGLTLYAVANGEVIPIDQVDDAVFSQKFMGDGYAVLPTDGNITSPCEGEVLNVFPTQHAVGIKTDDGVEILLHMGLDTVELNGEPFETVVKEGQRVTKDTVISTVDLAAIEAAGKKTPMIVALTNMDKIANVTINPGQVSATDVIGHAELNA</sequence>
<dbReference type="FunFam" id="2.70.70.10:FF:000001">
    <property type="entry name" value="PTS system glucose-specific IIA component"/>
    <property type="match status" value="1"/>
</dbReference>
<comment type="subcellular location">
    <subcellularLocation>
        <location evidence="2">Cell membrane</location>
        <topology evidence="2">Multi-pass membrane protein</topology>
    </subcellularLocation>
    <subcellularLocation>
        <location evidence="1">Cytoplasm</location>
    </subcellularLocation>
</comment>
<dbReference type="GO" id="GO:0005737">
    <property type="term" value="C:cytoplasm"/>
    <property type="evidence" value="ECO:0007669"/>
    <property type="project" value="UniProtKB-SubCell"/>
</dbReference>
<dbReference type="PROSITE" id="PS51093">
    <property type="entry name" value="PTS_EIIA_TYPE_1"/>
    <property type="match status" value="1"/>
</dbReference>
<evidence type="ECO:0000256" key="6">
    <source>
        <dbReference type="ARBA" id="ARBA00022683"/>
    </source>
</evidence>
<dbReference type="Pfam" id="PF00358">
    <property type="entry name" value="PTS_EIIA_1"/>
    <property type="match status" value="1"/>
</dbReference>
<dbReference type="PROSITE" id="PS00371">
    <property type="entry name" value="PTS_EIIA_TYPE_1_HIS"/>
    <property type="match status" value="1"/>
</dbReference>
<dbReference type="RefSeq" id="WP_089745573.1">
    <property type="nucleotide sequence ID" value="NZ_FOGF01000002.1"/>
</dbReference>
<keyword evidence="7" id="KW-0418">Kinase</keyword>
<evidence type="ECO:0000256" key="2">
    <source>
        <dbReference type="ARBA" id="ARBA00004651"/>
    </source>
</evidence>
<dbReference type="GO" id="GO:0005886">
    <property type="term" value="C:plasma membrane"/>
    <property type="evidence" value="ECO:0007669"/>
    <property type="project" value="UniProtKB-SubCell"/>
</dbReference>
<dbReference type="STRING" id="137733.SAMN05421767_10212"/>
<evidence type="ECO:0000256" key="1">
    <source>
        <dbReference type="ARBA" id="ARBA00004496"/>
    </source>
</evidence>
<dbReference type="GO" id="GO:0016301">
    <property type="term" value="F:kinase activity"/>
    <property type="evidence" value="ECO:0007669"/>
    <property type="project" value="UniProtKB-KW"/>
</dbReference>
<name>A0A1H9H6P5_9LACT</name>
<organism evidence="9 10">
    <name type="scientific">Granulicatella balaenopterae</name>
    <dbReference type="NCBI Taxonomy" id="137733"/>
    <lineage>
        <taxon>Bacteria</taxon>
        <taxon>Bacillati</taxon>
        <taxon>Bacillota</taxon>
        <taxon>Bacilli</taxon>
        <taxon>Lactobacillales</taxon>
        <taxon>Carnobacteriaceae</taxon>
        <taxon>Granulicatella</taxon>
    </lineage>
</organism>
<evidence type="ECO:0000259" key="8">
    <source>
        <dbReference type="PROSITE" id="PS51093"/>
    </source>
</evidence>
<dbReference type="NCBIfam" id="TIGR00830">
    <property type="entry name" value="PTBA"/>
    <property type="match status" value="1"/>
</dbReference>
<feature type="domain" description="PTS EIIA type-1" evidence="8">
    <location>
        <begin position="37"/>
        <end position="141"/>
    </location>
</feature>